<evidence type="ECO:0000313" key="1">
    <source>
        <dbReference type="EMBL" id="KZV26617.1"/>
    </source>
</evidence>
<accession>A0A2Z7B4V9</accession>
<gene>
    <name evidence="1" type="ORF">F511_08141</name>
</gene>
<protein>
    <submittedName>
        <fullName evidence="1">Uncharacterized protein</fullName>
    </submittedName>
</protein>
<proteinExistence type="predicted"/>
<sequence length="62" mass="6740">MYHDMNKDVRVATGYSCSGRSVILTASGDKRLSCETCVFAIRDSRFYSWSWFIPAGGAPGGG</sequence>
<keyword evidence="2" id="KW-1185">Reference proteome</keyword>
<dbReference type="Proteomes" id="UP000250235">
    <property type="component" value="Unassembled WGS sequence"/>
</dbReference>
<organism evidence="1 2">
    <name type="scientific">Dorcoceras hygrometricum</name>
    <dbReference type="NCBI Taxonomy" id="472368"/>
    <lineage>
        <taxon>Eukaryota</taxon>
        <taxon>Viridiplantae</taxon>
        <taxon>Streptophyta</taxon>
        <taxon>Embryophyta</taxon>
        <taxon>Tracheophyta</taxon>
        <taxon>Spermatophyta</taxon>
        <taxon>Magnoliopsida</taxon>
        <taxon>eudicotyledons</taxon>
        <taxon>Gunneridae</taxon>
        <taxon>Pentapetalae</taxon>
        <taxon>asterids</taxon>
        <taxon>lamiids</taxon>
        <taxon>Lamiales</taxon>
        <taxon>Gesneriaceae</taxon>
        <taxon>Didymocarpoideae</taxon>
        <taxon>Trichosporeae</taxon>
        <taxon>Loxocarpinae</taxon>
        <taxon>Dorcoceras</taxon>
    </lineage>
</organism>
<evidence type="ECO:0000313" key="2">
    <source>
        <dbReference type="Proteomes" id="UP000250235"/>
    </source>
</evidence>
<reference evidence="1 2" key="1">
    <citation type="journal article" date="2015" name="Proc. Natl. Acad. Sci. U.S.A.">
        <title>The resurrection genome of Boea hygrometrica: A blueprint for survival of dehydration.</title>
        <authorList>
            <person name="Xiao L."/>
            <person name="Yang G."/>
            <person name="Zhang L."/>
            <person name="Yang X."/>
            <person name="Zhao S."/>
            <person name="Ji Z."/>
            <person name="Zhou Q."/>
            <person name="Hu M."/>
            <person name="Wang Y."/>
            <person name="Chen M."/>
            <person name="Xu Y."/>
            <person name="Jin H."/>
            <person name="Xiao X."/>
            <person name="Hu G."/>
            <person name="Bao F."/>
            <person name="Hu Y."/>
            <person name="Wan P."/>
            <person name="Li L."/>
            <person name="Deng X."/>
            <person name="Kuang T."/>
            <person name="Xiang C."/>
            <person name="Zhu J.K."/>
            <person name="Oliver M.J."/>
            <person name="He Y."/>
        </authorList>
    </citation>
    <scope>NUCLEOTIDE SEQUENCE [LARGE SCALE GENOMIC DNA]</scope>
    <source>
        <strain evidence="2">cv. XS01</strain>
    </source>
</reference>
<dbReference type="EMBL" id="KV011191">
    <property type="protein sequence ID" value="KZV26617.1"/>
    <property type="molecule type" value="Genomic_DNA"/>
</dbReference>
<dbReference type="AlphaFoldDB" id="A0A2Z7B4V9"/>
<name>A0A2Z7B4V9_9LAMI</name>